<dbReference type="Proteomes" id="UP000282299">
    <property type="component" value="Unassembled WGS sequence"/>
</dbReference>
<evidence type="ECO:0000313" key="1">
    <source>
        <dbReference type="EMBL" id="RSC20192.1"/>
    </source>
</evidence>
<protein>
    <submittedName>
        <fullName evidence="1">Uncharacterized protein</fullName>
    </submittedName>
</protein>
<organism evidence="1 2">
    <name type="scientific">Citrobacter koseri</name>
    <name type="common">Citrobacter diversus</name>
    <dbReference type="NCBI Taxonomy" id="545"/>
    <lineage>
        <taxon>Bacteria</taxon>
        <taxon>Pseudomonadati</taxon>
        <taxon>Pseudomonadota</taxon>
        <taxon>Gammaproteobacteria</taxon>
        <taxon>Enterobacterales</taxon>
        <taxon>Enterobacteriaceae</taxon>
        <taxon>Citrobacter</taxon>
    </lineage>
</organism>
<proteinExistence type="predicted"/>
<evidence type="ECO:0000313" key="2">
    <source>
        <dbReference type="Proteomes" id="UP000282299"/>
    </source>
</evidence>
<accession>A0AAQ0VCI7</accession>
<name>A0AAQ0VCI7_CITKO</name>
<reference evidence="2" key="1">
    <citation type="submission" date="2018-10" db="EMBL/GenBank/DDBJ databases">
        <title>FDA dAtabase for Regulatory Grade micrObial Sequences (FDA-ARGOS): Supporting development and validation of Infectious Disease Dx tests.</title>
        <authorList>
            <person name="Goldberg B."/>
            <person name="Campos J."/>
            <person name="Tallon L."/>
            <person name="Sadzewicz L."/>
            <person name="Zhao X."/>
            <person name="Vavikolanu K."/>
            <person name="Mehta A."/>
            <person name="Aluvathingal J."/>
            <person name="Nadendla S."/>
            <person name="Geyer C."/>
            <person name="Nandy P."/>
            <person name="Yan Y."/>
            <person name="Sichtig H."/>
        </authorList>
    </citation>
    <scope>NUCLEOTIDE SEQUENCE [LARGE SCALE GENOMIC DNA]</scope>
    <source>
        <strain evidence="2">FDAARGOS_526</strain>
    </source>
</reference>
<comment type="caution">
    <text evidence="1">The sequence shown here is derived from an EMBL/GenBank/DDBJ whole genome shotgun (WGS) entry which is preliminary data.</text>
</comment>
<gene>
    <name evidence="1" type="ORF">EGS84_17035</name>
</gene>
<dbReference type="EMBL" id="RKIT01000002">
    <property type="protein sequence ID" value="RSC20192.1"/>
    <property type="molecule type" value="Genomic_DNA"/>
</dbReference>
<sequence>MSIRDRTGGWYFFD</sequence>